<protein>
    <submittedName>
        <fullName evidence="3">Stage II sporulation protein P</fullName>
    </submittedName>
</protein>
<keyword evidence="2" id="KW-0472">Membrane</keyword>
<accession>A0A0L6VZS8</accession>
<proteinExistence type="predicted"/>
<feature type="region of interest" description="Disordered" evidence="1">
    <location>
        <begin position="133"/>
        <end position="153"/>
    </location>
</feature>
<feature type="transmembrane region" description="Helical" evidence="2">
    <location>
        <begin position="12"/>
        <end position="31"/>
    </location>
</feature>
<keyword evidence="2" id="KW-0812">Transmembrane</keyword>
<dbReference type="EMBL" id="LGTE01000021">
    <property type="protein sequence ID" value="KNZ68832.1"/>
    <property type="molecule type" value="Genomic_DNA"/>
</dbReference>
<keyword evidence="2" id="KW-1133">Transmembrane helix</keyword>
<gene>
    <name evidence="3" type="ORF">Tfer_2554</name>
</gene>
<evidence type="ECO:0000313" key="4">
    <source>
        <dbReference type="Proteomes" id="UP000037175"/>
    </source>
</evidence>
<evidence type="ECO:0000256" key="2">
    <source>
        <dbReference type="SAM" id="Phobius"/>
    </source>
</evidence>
<dbReference type="RefSeq" id="WP_152909050.1">
    <property type="nucleotide sequence ID" value="NZ_LGTE01000021.1"/>
</dbReference>
<sequence>MRAHSLRRISPLLKSMGIYLLIVVIFFAGLGSRFLSDTNAMVAPVFKNLNSDTVSKGLPLVNKLNSATLKNLLFSNIPALKEASDDGNLHHTQWNPFNFFLFVLTGIKLDDPVNFLQAEVPVMNMIPIEQDNLDDAEPDSITDPPHPNPQAEEQKIKNDIRADSPLVAFYCTHSSETYQLTEGIAHVKGKAGAVMEVAKSIAQKIQDKYKIPTIYSDKIHDTAFNKSYVESQKTVKDLLANNKSLRMLFDIHRDSSLPRERTQVQINGKSCAKVLIVVGTDARAEHPRWRENLALARKLAAKMDELYPGLSRGISVKKGRYNQQYSTSALLLEIGSLNNTKEEALNSASLIADVIVSLLNDEK</sequence>
<dbReference type="Pfam" id="PF07454">
    <property type="entry name" value="SpoIIP"/>
    <property type="match status" value="1"/>
</dbReference>
<evidence type="ECO:0000313" key="3">
    <source>
        <dbReference type="EMBL" id="KNZ68832.1"/>
    </source>
</evidence>
<dbReference type="Proteomes" id="UP000037175">
    <property type="component" value="Unassembled WGS sequence"/>
</dbReference>
<name>A0A0L6VZS8_9FIRM</name>
<keyword evidence="4" id="KW-1185">Reference proteome</keyword>
<dbReference type="NCBIfam" id="TIGR02867">
    <property type="entry name" value="spore_II_P"/>
    <property type="match status" value="1"/>
</dbReference>
<dbReference type="AlphaFoldDB" id="A0A0L6VZS8"/>
<dbReference type="InterPro" id="IPR010897">
    <property type="entry name" value="Spore_II_P"/>
</dbReference>
<evidence type="ECO:0000256" key="1">
    <source>
        <dbReference type="SAM" id="MobiDB-lite"/>
    </source>
</evidence>
<comment type="caution">
    <text evidence="3">The sequence shown here is derived from an EMBL/GenBank/DDBJ whole genome shotgun (WGS) entry which is preliminary data.</text>
</comment>
<organism evidence="3 4">
    <name type="scientific">Thermincola ferriacetica</name>
    <dbReference type="NCBI Taxonomy" id="281456"/>
    <lineage>
        <taxon>Bacteria</taxon>
        <taxon>Bacillati</taxon>
        <taxon>Bacillota</taxon>
        <taxon>Clostridia</taxon>
        <taxon>Eubacteriales</taxon>
        <taxon>Thermincolaceae</taxon>
        <taxon>Thermincola</taxon>
    </lineage>
</organism>
<reference evidence="4" key="1">
    <citation type="submission" date="2015-07" db="EMBL/GenBank/DDBJ databases">
        <title>Complete Genome of Thermincola ferriacetica strain Z-0001T.</title>
        <authorList>
            <person name="Lusk B."/>
            <person name="Badalamenti J.P."/>
            <person name="Parameswaran P."/>
            <person name="Bond D.R."/>
            <person name="Torres C.I."/>
        </authorList>
    </citation>
    <scope>NUCLEOTIDE SEQUENCE [LARGE SCALE GENOMIC DNA]</scope>
    <source>
        <strain evidence="4">Z-0001</strain>
    </source>
</reference>